<dbReference type="GO" id="GO:0005737">
    <property type="term" value="C:cytoplasm"/>
    <property type="evidence" value="ECO:0007669"/>
    <property type="project" value="TreeGrafter"/>
</dbReference>
<organism evidence="5">
    <name type="scientific">Skeletonema marinoi</name>
    <dbReference type="NCBI Taxonomy" id="267567"/>
    <lineage>
        <taxon>Eukaryota</taxon>
        <taxon>Sar</taxon>
        <taxon>Stramenopiles</taxon>
        <taxon>Ochrophyta</taxon>
        <taxon>Bacillariophyta</taxon>
        <taxon>Coscinodiscophyceae</taxon>
        <taxon>Thalassiosirophycidae</taxon>
        <taxon>Thalassiosirales</taxon>
        <taxon>Skeletonemataceae</taxon>
        <taxon>Skeletonema</taxon>
        <taxon>Skeletonema marinoi-dohrnii complex</taxon>
    </lineage>
</organism>
<dbReference type="SUPFAM" id="SSF55347">
    <property type="entry name" value="Glyceraldehyde-3-phosphate dehydrogenase-like, C-terminal domain"/>
    <property type="match status" value="1"/>
</dbReference>
<accession>A0A7S2LZV7</accession>
<keyword evidence="2" id="KW-0560">Oxidoreductase</keyword>
<evidence type="ECO:0000256" key="1">
    <source>
        <dbReference type="ARBA" id="ARBA00010928"/>
    </source>
</evidence>
<evidence type="ECO:0000256" key="2">
    <source>
        <dbReference type="ARBA" id="ARBA00023002"/>
    </source>
</evidence>
<proteinExistence type="inferred from homology"/>
<dbReference type="Gene3D" id="3.40.50.720">
    <property type="entry name" value="NAD(P)-binding Rossmann-like Domain"/>
    <property type="match status" value="1"/>
</dbReference>
<dbReference type="InterPro" id="IPR055170">
    <property type="entry name" value="GFO_IDH_MocA-like_dom"/>
</dbReference>
<dbReference type="InterPro" id="IPR000683">
    <property type="entry name" value="Gfo/Idh/MocA-like_OxRdtase_N"/>
</dbReference>
<dbReference type="GO" id="GO:0000166">
    <property type="term" value="F:nucleotide binding"/>
    <property type="evidence" value="ECO:0007669"/>
    <property type="project" value="InterPro"/>
</dbReference>
<feature type="domain" description="GFO/IDH/MocA-like oxidoreductase" evidence="4">
    <location>
        <begin position="147"/>
        <end position="267"/>
    </location>
</feature>
<dbReference type="Gene3D" id="3.30.360.10">
    <property type="entry name" value="Dihydrodipicolinate Reductase, domain 2"/>
    <property type="match status" value="1"/>
</dbReference>
<dbReference type="GO" id="GO:0016491">
    <property type="term" value="F:oxidoreductase activity"/>
    <property type="evidence" value="ECO:0007669"/>
    <property type="project" value="UniProtKB-KW"/>
</dbReference>
<name>A0A7S2LZV7_9STRA</name>
<dbReference type="SUPFAM" id="SSF51735">
    <property type="entry name" value="NAD(P)-binding Rossmann-fold domains"/>
    <property type="match status" value="1"/>
</dbReference>
<dbReference type="AlphaFoldDB" id="A0A7S2LZV7"/>
<dbReference type="GO" id="GO:0006740">
    <property type="term" value="P:NADPH regeneration"/>
    <property type="evidence" value="ECO:0007669"/>
    <property type="project" value="TreeGrafter"/>
</dbReference>
<evidence type="ECO:0000313" key="5">
    <source>
        <dbReference type="EMBL" id="CAD9620059.1"/>
    </source>
</evidence>
<sequence length="348" mass="38269">MTTFRSTSMLLRQAQARVLVVGSGRMGHIRARALYGNPRIQLCGIVDTNIEQAKSLSELYRTPVFASLEEAISSTATTQLPLDGVVISTPTPTHESLIIEAAQNNLSIFTEKPVDETAHKTSSLFQTCNNQNVNLCCGYQRRFDSSYQALFHQVNSGVIGTPLAASIFFGDHPVPSRQFLLQGGANIISDCSAHDVDFIRWVLQDEVVSVYAVGTSSDDELREKNVIDNATMLLKFSRGTNVTLTLSRGANYGYDQRCEVFGTEGMAAVNNIAEHSSELANESGLHRPKWQHSFPQRFEAAFAQEMDAFADTLLGGTPWPIKEEDCVEVQRVCDAALESCETSQVVHL</sequence>
<comment type="similarity">
    <text evidence="1">Belongs to the Gfo/Idh/MocA family.</text>
</comment>
<dbReference type="InterPro" id="IPR036291">
    <property type="entry name" value="NAD(P)-bd_dom_sf"/>
</dbReference>
<gene>
    <name evidence="5" type="ORF">SMAR0320_LOCUS17505</name>
</gene>
<evidence type="ECO:0000259" key="3">
    <source>
        <dbReference type="Pfam" id="PF01408"/>
    </source>
</evidence>
<feature type="domain" description="Gfo/Idh/MocA-like oxidoreductase N-terminal" evidence="3">
    <location>
        <begin position="17"/>
        <end position="138"/>
    </location>
</feature>
<dbReference type="PANTHER" id="PTHR42840">
    <property type="entry name" value="NAD(P)-BINDING ROSSMANN-FOLD SUPERFAMILY PROTEIN-RELATED"/>
    <property type="match status" value="1"/>
</dbReference>
<dbReference type="PANTHER" id="PTHR42840:SF3">
    <property type="entry name" value="BINDING ROSSMANN FOLD OXIDOREDUCTASE, PUTATIVE (AFU_ORTHOLOGUE AFUA_2G10240)-RELATED"/>
    <property type="match status" value="1"/>
</dbReference>
<protein>
    <recommendedName>
        <fullName evidence="6">Gfo/Idh/MocA-like oxidoreductase N-terminal domain-containing protein</fullName>
    </recommendedName>
</protein>
<dbReference type="Pfam" id="PF22725">
    <property type="entry name" value="GFO_IDH_MocA_C3"/>
    <property type="match status" value="1"/>
</dbReference>
<dbReference type="EMBL" id="HBGZ01024684">
    <property type="protein sequence ID" value="CAD9620059.1"/>
    <property type="molecule type" value="Transcribed_RNA"/>
</dbReference>
<evidence type="ECO:0000259" key="4">
    <source>
        <dbReference type="Pfam" id="PF22725"/>
    </source>
</evidence>
<reference evidence="5" key="1">
    <citation type="submission" date="2021-01" db="EMBL/GenBank/DDBJ databases">
        <authorList>
            <person name="Corre E."/>
            <person name="Pelletier E."/>
            <person name="Niang G."/>
            <person name="Scheremetjew M."/>
            <person name="Finn R."/>
            <person name="Kale V."/>
            <person name="Holt S."/>
            <person name="Cochrane G."/>
            <person name="Meng A."/>
            <person name="Brown T."/>
            <person name="Cohen L."/>
        </authorList>
    </citation>
    <scope>NUCLEOTIDE SEQUENCE</scope>
    <source>
        <strain evidence="5">SM1012Den-03</strain>
    </source>
</reference>
<dbReference type="Pfam" id="PF01408">
    <property type="entry name" value="GFO_IDH_MocA"/>
    <property type="match status" value="1"/>
</dbReference>
<evidence type="ECO:0008006" key="6">
    <source>
        <dbReference type="Google" id="ProtNLM"/>
    </source>
</evidence>